<keyword evidence="1" id="KW-0812">Transmembrane</keyword>
<dbReference type="RefSeq" id="WP_149607264.1">
    <property type="nucleotide sequence ID" value="NZ_VTZD01000003.1"/>
</dbReference>
<sequence length="262" mass="30769">MDDQVYNCYGVYFSDVKQEKYQLVNLRGKNVVLEKWHAEQHAYMEKINLPLNDIEKMNVEIIHWRKQGPLRFDSIFLFAINYFTRIAYAKNALARAKSNLFSSFASNKALNGLDRIMLLQMLVNEYVHQSPEKTHTGVTCDKVIDLLYGTLWYKHIKNEDFRRKVFLLLQSLVITEDVRFSNEKYYIQGKAISTIVSWESEDKREKQQIRIQKNISRLMLVITASTLMITLAILAQAGLINLHNLWVHLTQLKPIRVLFKLI</sequence>
<dbReference type="EMBL" id="VTZD01000003">
    <property type="protein sequence ID" value="KAA1146677.1"/>
    <property type="molecule type" value="Genomic_DNA"/>
</dbReference>
<evidence type="ECO:0000313" key="2">
    <source>
        <dbReference type="EMBL" id="KAA1146677.1"/>
    </source>
</evidence>
<keyword evidence="1" id="KW-0472">Membrane</keyword>
<protein>
    <submittedName>
        <fullName evidence="2">Uncharacterized protein</fullName>
    </submittedName>
</protein>
<name>A0A5B0T9E6_9ENTR</name>
<comment type="caution">
    <text evidence="2">The sequence shown here is derived from an EMBL/GenBank/DDBJ whole genome shotgun (WGS) entry which is preliminary data.</text>
</comment>
<feature type="transmembrane region" description="Helical" evidence="1">
    <location>
        <begin position="218"/>
        <end position="240"/>
    </location>
</feature>
<reference evidence="2 3" key="1">
    <citation type="submission" date="2019-08" db="EMBL/GenBank/DDBJ databases">
        <title>Draft genome sequence of Citrobacter portucalensis strain isolated from green turtle.</title>
        <authorList>
            <person name="Fernandes M.R."/>
            <person name="Sellera F.P."/>
            <person name="Goldeberg D.W."/>
            <person name="Costa D.C."/>
            <person name="Lincopan N."/>
        </authorList>
    </citation>
    <scope>NUCLEOTIDE SEQUENCE [LARGE SCALE GENOMIC DNA]</scope>
    <source>
        <strain evidence="2 3">TV06</strain>
    </source>
</reference>
<dbReference type="Proteomes" id="UP000323297">
    <property type="component" value="Unassembled WGS sequence"/>
</dbReference>
<proteinExistence type="predicted"/>
<dbReference type="AlphaFoldDB" id="A0A5B0T9E6"/>
<accession>A0A5B0T9E6</accession>
<keyword evidence="1" id="KW-1133">Transmembrane helix</keyword>
<gene>
    <name evidence="2" type="ORF">D3H66_02875</name>
</gene>
<evidence type="ECO:0000256" key="1">
    <source>
        <dbReference type="SAM" id="Phobius"/>
    </source>
</evidence>
<evidence type="ECO:0000313" key="3">
    <source>
        <dbReference type="Proteomes" id="UP000323297"/>
    </source>
</evidence>
<organism evidence="2 3">
    <name type="scientific">Citrobacter portucalensis</name>
    <dbReference type="NCBI Taxonomy" id="1639133"/>
    <lineage>
        <taxon>Bacteria</taxon>
        <taxon>Pseudomonadati</taxon>
        <taxon>Pseudomonadota</taxon>
        <taxon>Gammaproteobacteria</taxon>
        <taxon>Enterobacterales</taxon>
        <taxon>Enterobacteriaceae</taxon>
        <taxon>Citrobacter</taxon>
        <taxon>Citrobacter freundii complex</taxon>
    </lineage>
</organism>